<comment type="caution">
    <text evidence="9">The sequence shown here is derived from an EMBL/GenBank/DDBJ whole genome shotgun (WGS) entry which is preliminary data.</text>
</comment>
<keyword evidence="4" id="KW-0479">Metal-binding</keyword>
<evidence type="ECO:0000259" key="8">
    <source>
        <dbReference type="SMART" id="SM00385"/>
    </source>
</evidence>
<reference evidence="9 10" key="1">
    <citation type="journal article" date="2019" name="Int. J. Syst. Evol. Microbiol.">
        <title>The Global Catalogue of Microorganisms (GCM) 10K type strain sequencing project: providing services to taxonomists for standard genome sequencing and annotation.</title>
        <authorList>
            <consortium name="The Broad Institute Genomics Platform"/>
            <consortium name="The Broad Institute Genome Sequencing Center for Infectious Disease"/>
            <person name="Wu L."/>
            <person name="Ma J."/>
        </authorList>
    </citation>
    <scope>NUCLEOTIDE SEQUENCE [LARGE SCALE GENOMIC DNA]</scope>
    <source>
        <strain evidence="9 10">JCM 19585</strain>
    </source>
</reference>
<protein>
    <recommendedName>
        <fullName evidence="2">Transcription initiation factor IIB</fullName>
    </recommendedName>
</protein>
<evidence type="ECO:0000256" key="2">
    <source>
        <dbReference type="ARBA" id="ARBA00013932"/>
    </source>
</evidence>
<dbReference type="Pfam" id="PF08271">
    <property type="entry name" value="Zn_Ribbon_TF"/>
    <property type="match status" value="1"/>
</dbReference>
<dbReference type="InterPro" id="IPR013150">
    <property type="entry name" value="TFIIB_cyclin"/>
</dbReference>
<dbReference type="SUPFAM" id="SSF57783">
    <property type="entry name" value="Zinc beta-ribbon"/>
    <property type="match status" value="1"/>
</dbReference>
<dbReference type="GO" id="GO:0017025">
    <property type="term" value="F:TBP-class protein binding"/>
    <property type="evidence" value="ECO:0007669"/>
    <property type="project" value="InterPro"/>
</dbReference>
<name>A0A830FA96_9EURY</name>
<organism evidence="9 10">
    <name type="scientific">Halarchaeum grantii</name>
    <dbReference type="NCBI Taxonomy" id="1193105"/>
    <lineage>
        <taxon>Archaea</taxon>
        <taxon>Methanobacteriati</taxon>
        <taxon>Methanobacteriota</taxon>
        <taxon>Stenosarchaea group</taxon>
        <taxon>Halobacteria</taxon>
        <taxon>Halobacteriales</taxon>
        <taxon>Halobacteriaceae</taxon>
    </lineage>
</organism>
<dbReference type="EMBL" id="BMPF01000002">
    <property type="protein sequence ID" value="GGL34248.1"/>
    <property type="molecule type" value="Genomic_DNA"/>
</dbReference>
<keyword evidence="10" id="KW-1185">Reference proteome</keyword>
<dbReference type="PRINTS" id="PR00685">
    <property type="entry name" value="TIFACTORIIB"/>
</dbReference>
<sequence length="311" mass="33688">MATRDIYEDGFDEDQGSISGRCPECEGRVLADGGELACTACGLVLEEERFDHGSEPWFDAENDEARRTGAPLTPARHDRGLSSEIGYGGDANGNCLSPRKRAQIARLRREHTRARWRSKAERNLATAFTEIRRLVSALESPRTVAEEACTLYRRAQSRDLIRGRSIEMMAAGSVYAACRCRNVARPPPEIAAVASCSRSDVVLGYGVLNRELGLDAKPVGVHDRVPAIASTCDVADAVTTRAFELADIAESCGIANGRHPRGVAAACLYLAARETEDPITQQTVATAASVSDATVRNRIVEFQPVLEPTTK</sequence>
<evidence type="ECO:0000313" key="10">
    <source>
        <dbReference type="Proteomes" id="UP000628840"/>
    </source>
</evidence>
<dbReference type="InterPro" id="IPR013137">
    <property type="entry name" value="Znf_TFIIB"/>
</dbReference>
<dbReference type="GO" id="GO:0070897">
    <property type="term" value="P:transcription preinitiation complex assembly"/>
    <property type="evidence" value="ECO:0007669"/>
    <property type="project" value="InterPro"/>
</dbReference>
<feature type="domain" description="Cyclin-like" evidence="8">
    <location>
        <begin position="223"/>
        <end position="304"/>
    </location>
</feature>
<keyword evidence="5" id="KW-0862">Zinc</keyword>
<dbReference type="Gene3D" id="1.10.472.170">
    <property type="match status" value="1"/>
</dbReference>
<keyword evidence="4" id="KW-0863">Zinc-finger</keyword>
<evidence type="ECO:0000256" key="3">
    <source>
        <dbReference type="ARBA" id="ARBA00022737"/>
    </source>
</evidence>
<dbReference type="RefSeq" id="WP_188882744.1">
    <property type="nucleotide sequence ID" value="NZ_BMPF01000002.1"/>
</dbReference>
<accession>A0A830FA96</accession>
<dbReference type="Gene3D" id="1.10.472.10">
    <property type="entry name" value="Cyclin-like"/>
    <property type="match status" value="1"/>
</dbReference>
<dbReference type="SUPFAM" id="SSF47954">
    <property type="entry name" value="Cyclin-like"/>
    <property type="match status" value="2"/>
</dbReference>
<proteinExistence type="inferred from homology"/>
<dbReference type="InterPro" id="IPR013763">
    <property type="entry name" value="Cyclin-like_dom"/>
</dbReference>
<dbReference type="Pfam" id="PF00382">
    <property type="entry name" value="TFIIB"/>
    <property type="match status" value="2"/>
</dbReference>
<dbReference type="InterPro" id="IPR036915">
    <property type="entry name" value="Cyclin-like_sf"/>
</dbReference>
<keyword evidence="3" id="KW-0677">Repeat</keyword>
<gene>
    <name evidence="9" type="ORF">GCM10009037_17320</name>
</gene>
<comment type="similarity">
    <text evidence="1">Belongs to the TFIIB family.</text>
</comment>
<dbReference type="PANTHER" id="PTHR11618:SF13">
    <property type="entry name" value="TRANSCRIPTION INITIATION FACTOR IIB"/>
    <property type="match status" value="1"/>
</dbReference>
<evidence type="ECO:0000256" key="7">
    <source>
        <dbReference type="ARBA" id="ARBA00023163"/>
    </source>
</evidence>
<evidence type="ECO:0000256" key="5">
    <source>
        <dbReference type="ARBA" id="ARBA00022833"/>
    </source>
</evidence>
<dbReference type="AlphaFoldDB" id="A0A830FA96"/>
<dbReference type="SMART" id="SM00385">
    <property type="entry name" value="CYCLIN"/>
    <property type="match status" value="2"/>
</dbReference>
<dbReference type="GO" id="GO:0097550">
    <property type="term" value="C:transcription preinitiation complex"/>
    <property type="evidence" value="ECO:0007669"/>
    <property type="project" value="TreeGrafter"/>
</dbReference>
<dbReference type="OrthoDB" id="7429at2157"/>
<keyword evidence="6" id="KW-0805">Transcription regulation</keyword>
<dbReference type="PANTHER" id="PTHR11618">
    <property type="entry name" value="TRANSCRIPTION INITIATION FACTOR IIB-RELATED"/>
    <property type="match status" value="1"/>
</dbReference>
<feature type="domain" description="Cyclin-like" evidence="8">
    <location>
        <begin position="129"/>
        <end position="210"/>
    </location>
</feature>
<evidence type="ECO:0000313" key="9">
    <source>
        <dbReference type="EMBL" id="GGL34248.1"/>
    </source>
</evidence>
<dbReference type="PROSITE" id="PS00782">
    <property type="entry name" value="TFIIB"/>
    <property type="match status" value="1"/>
</dbReference>
<keyword evidence="7" id="KW-0804">Transcription</keyword>
<evidence type="ECO:0000256" key="1">
    <source>
        <dbReference type="ARBA" id="ARBA00010857"/>
    </source>
</evidence>
<dbReference type="Proteomes" id="UP000628840">
    <property type="component" value="Unassembled WGS sequence"/>
</dbReference>
<evidence type="ECO:0000256" key="6">
    <source>
        <dbReference type="ARBA" id="ARBA00023015"/>
    </source>
</evidence>
<dbReference type="GO" id="GO:0008270">
    <property type="term" value="F:zinc ion binding"/>
    <property type="evidence" value="ECO:0007669"/>
    <property type="project" value="UniProtKB-KW"/>
</dbReference>
<evidence type="ECO:0000256" key="4">
    <source>
        <dbReference type="ARBA" id="ARBA00022771"/>
    </source>
</evidence>
<dbReference type="InterPro" id="IPR000812">
    <property type="entry name" value="TFIIB"/>
</dbReference>
<dbReference type="InterPro" id="IPR023486">
    <property type="entry name" value="TFIIB_CS"/>
</dbReference>